<evidence type="ECO:0000313" key="2">
    <source>
        <dbReference type="Proteomes" id="UP000248057"/>
    </source>
</evidence>
<dbReference type="Proteomes" id="UP000248057">
    <property type="component" value="Unassembled WGS sequence"/>
</dbReference>
<comment type="caution">
    <text evidence="1">The sequence shown here is derived from an EMBL/GenBank/DDBJ whole genome shotgun (WGS) entry which is preliminary data.</text>
</comment>
<protein>
    <submittedName>
        <fullName evidence="1">Uncharacterized protein</fullName>
    </submittedName>
</protein>
<dbReference type="Pfam" id="PF19537">
    <property type="entry name" value="DUF6061"/>
    <property type="match status" value="1"/>
</dbReference>
<proteinExistence type="predicted"/>
<dbReference type="InterPro" id="IPR045705">
    <property type="entry name" value="DUF6061"/>
</dbReference>
<dbReference type="EMBL" id="QJKD01000003">
    <property type="protein sequence ID" value="PXX55271.1"/>
    <property type="molecule type" value="Genomic_DNA"/>
</dbReference>
<organism evidence="1 2">
    <name type="scientific">Hungatella effluvii</name>
    <dbReference type="NCBI Taxonomy" id="1096246"/>
    <lineage>
        <taxon>Bacteria</taxon>
        <taxon>Bacillati</taxon>
        <taxon>Bacillota</taxon>
        <taxon>Clostridia</taxon>
        <taxon>Lachnospirales</taxon>
        <taxon>Lachnospiraceae</taxon>
        <taxon>Hungatella</taxon>
    </lineage>
</organism>
<dbReference type="RefSeq" id="WP_110322351.1">
    <property type="nucleotide sequence ID" value="NZ_QJKD01000003.1"/>
</dbReference>
<sequence>MKDNILKCEYNMDNGYVEVYFKDGNMLKLKCEEVESRLRLTEHSQSKIWKLLDENPIEYVSMALSGEMQKYCDIEDDMVKSSHDMLLQQYLDLGYNEATAEALIREFYRYDS</sequence>
<gene>
    <name evidence="1" type="ORF">DFR60_103328</name>
</gene>
<evidence type="ECO:0000313" key="1">
    <source>
        <dbReference type="EMBL" id="PXX55271.1"/>
    </source>
</evidence>
<reference evidence="1 2" key="1">
    <citation type="submission" date="2018-05" db="EMBL/GenBank/DDBJ databases">
        <title>Genomic Encyclopedia of Type Strains, Phase IV (KMG-IV): sequencing the most valuable type-strain genomes for metagenomic binning, comparative biology and taxonomic classification.</title>
        <authorList>
            <person name="Goeker M."/>
        </authorList>
    </citation>
    <scope>NUCLEOTIDE SEQUENCE [LARGE SCALE GENOMIC DNA]</scope>
    <source>
        <strain evidence="1 2">DSM 24995</strain>
    </source>
</reference>
<name>A0A2V3Y967_9FIRM</name>
<keyword evidence="2" id="KW-1185">Reference proteome</keyword>
<dbReference type="AlphaFoldDB" id="A0A2V3Y967"/>
<dbReference type="GeneID" id="86060829"/>
<accession>A0A2V3Y967</accession>